<evidence type="ECO:0000313" key="8">
    <source>
        <dbReference type="Proteomes" id="UP000325218"/>
    </source>
</evidence>
<comment type="catalytic activity">
    <reaction evidence="4">
        <text>(R)-pantoate + NADP(+) = 2-dehydropantoate + NADPH + H(+)</text>
        <dbReference type="Rhea" id="RHEA:16233"/>
        <dbReference type="ChEBI" id="CHEBI:11561"/>
        <dbReference type="ChEBI" id="CHEBI:15378"/>
        <dbReference type="ChEBI" id="CHEBI:15980"/>
        <dbReference type="ChEBI" id="CHEBI:57783"/>
        <dbReference type="ChEBI" id="CHEBI:58349"/>
        <dbReference type="EC" id="1.1.1.169"/>
    </reaction>
</comment>
<comment type="caution">
    <text evidence="7">The sequence shown here is derived from an EMBL/GenBank/DDBJ whole genome shotgun (WGS) entry which is preliminary data.</text>
</comment>
<dbReference type="InterPro" id="IPR003710">
    <property type="entry name" value="ApbA"/>
</dbReference>
<evidence type="ECO:0000256" key="3">
    <source>
        <dbReference type="ARBA" id="ARBA00023002"/>
    </source>
</evidence>
<dbReference type="UniPathway" id="UPA00028">
    <property type="reaction ID" value="UER00004"/>
</dbReference>
<feature type="domain" description="Ketopantoate reductase N-terminal" evidence="5">
    <location>
        <begin position="3"/>
        <end position="151"/>
    </location>
</feature>
<dbReference type="SUPFAM" id="SSF48179">
    <property type="entry name" value="6-phosphogluconate dehydrogenase C-terminal domain-like"/>
    <property type="match status" value="1"/>
</dbReference>
<dbReference type="GO" id="GO:0005737">
    <property type="term" value="C:cytoplasm"/>
    <property type="evidence" value="ECO:0007669"/>
    <property type="project" value="TreeGrafter"/>
</dbReference>
<dbReference type="RefSeq" id="WP_148457943.1">
    <property type="nucleotide sequence ID" value="NZ_VSDO01000006.1"/>
</dbReference>
<evidence type="ECO:0000259" key="6">
    <source>
        <dbReference type="Pfam" id="PF08546"/>
    </source>
</evidence>
<dbReference type="NCBIfam" id="TIGR00745">
    <property type="entry name" value="apbA_panE"/>
    <property type="match status" value="1"/>
</dbReference>
<dbReference type="Proteomes" id="UP000325218">
    <property type="component" value="Unassembled WGS sequence"/>
</dbReference>
<dbReference type="PANTHER" id="PTHR21708:SF26">
    <property type="entry name" value="2-DEHYDROPANTOATE 2-REDUCTASE"/>
    <property type="match status" value="1"/>
</dbReference>
<dbReference type="InterPro" id="IPR051402">
    <property type="entry name" value="KPR-Related"/>
</dbReference>
<dbReference type="PANTHER" id="PTHR21708">
    <property type="entry name" value="PROBABLE 2-DEHYDROPANTOATE 2-REDUCTASE"/>
    <property type="match status" value="1"/>
</dbReference>
<protein>
    <recommendedName>
        <fullName evidence="4">2-dehydropantoate 2-reductase</fullName>
        <ecNumber evidence="4">1.1.1.169</ecNumber>
    </recommendedName>
    <alternativeName>
        <fullName evidence="4">Ketopantoate reductase</fullName>
    </alternativeName>
</protein>
<dbReference type="FunFam" id="1.10.1040.10:FF:000017">
    <property type="entry name" value="2-dehydropantoate 2-reductase"/>
    <property type="match status" value="1"/>
</dbReference>
<dbReference type="FunFam" id="3.40.50.720:FF:000307">
    <property type="entry name" value="2-dehydropantoate 2-reductase"/>
    <property type="match status" value="1"/>
</dbReference>
<name>A0A5D0CM61_9BACL</name>
<dbReference type="InterPro" id="IPR013752">
    <property type="entry name" value="KPA_reductase"/>
</dbReference>
<evidence type="ECO:0000256" key="1">
    <source>
        <dbReference type="ARBA" id="ARBA00007870"/>
    </source>
</evidence>
<evidence type="ECO:0000259" key="5">
    <source>
        <dbReference type="Pfam" id="PF02558"/>
    </source>
</evidence>
<keyword evidence="2 4" id="KW-0521">NADP</keyword>
<dbReference type="AlphaFoldDB" id="A0A5D0CM61"/>
<dbReference type="InterPro" id="IPR008927">
    <property type="entry name" value="6-PGluconate_DH-like_C_sf"/>
</dbReference>
<evidence type="ECO:0000313" key="7">
    <source>
        <dbReference type="EMBL" id="TYA10375.1"/>
    </source>
</evidence>
<comment type="pathway">
    <text evidence="4">Cofactor biosynthesis; (R)-pantothenate biosynthesis; (R)-pantoate from 3-methyl-2-oxobutanoate: step 2/2.</text>
</comment>
<dbReference type="GO" id="GO:0015940">
    <property type="term" value="P:pantothenate biosynthetic process"/>
    <property type="evidence" value="ECO:0007669"/>
    <property type="project" value="UniProtKB-UniPathway"/>
</dbReference>
<dbReference type="Pfam" id="PF02558">
    <property type="entry name" value="ApbA"/>
    <property type="match status" value="1"/>
</dbReference>
<dbReference type="SUPFAM" id="SSF51735">
    <property type="entry name" value="NAD(P)-binding Rossmann-fold domains"/>
    <property type="match status" value="1"/>
</dbReference>
<keyword evidence="3 4" id="KW-0560">Oxidoreductase</keyword>
<dbReference type="Gene3D" id="3.40.50.720">
    <property type="entry name" value="NAD(P)-binding Rossmann-like Domain"/>
    <property type="match status" value="1"/>
</dbReference>
<dbReference type="GO" id="GO:0008677">
    <property type="term" value="F:2-dehydropantoate 2-reductase activity"/>
    <property type="evidence" value="ECO:0007669"/>
    <property type="project" value="UniProtKB-EC"/>
</dbReference>
<organism evidence="7 8">
    <name type="scientific">Paenibacillus faecis</name>
    <dbReference type="NCBI Taxonomy" id="862114"/>
    <lineage>
        <taxon>Bacteria</taxon>
        <taxon>Bacillati</taxon>
        <taxon>Bacillota</taxon>
        <taxon>Bacilli</taxon>
        <taxon>Bacillales</taxon>
        <taxon>Paenibacillaceae</taxon>
        <taxon>Paenibacillus</taxon>
    </lineage>
</organism>
<proteinExistence type="inferred from homology"/>
<reference evidence="7 8" key="1">
    <citation type="submission" date="2019-08" db="EMBL/GenBank/DDBJ databases">
        <title>Genome sequencing of Paenibacillus faecis DSM 23593(T).</title>
        <authorList>
            <person name="Kook J.-K."/>
            <person name="Park S.-N."/>
            <person name="Lim Y.K."/>
        </authorList>
    </citation>
    <scope>NUCLEOTIDE SEQUENCE [LARGE SCALE GENOMIC DNA]</scope>
    <source>
        <strain evidence="7 8">DSM 23593</strain>
    </source>
</reference>
<keyword evidence="8" id="KW-1185">Reference proteome</keyword>
<dbReference type="InterPro" id="IPR013332">
    <property type="entry name" value="KPR_N"/>
</dbReference>
<dbReference type="InterPro" id="IPR013328">
    <property type="entry name" value="6PGD_dom2"/>
</dbReference>
<sequence>MRILVLGAGGVGGYFGGRLAEKGADVTFLVRSRRKRQLESDGLVIRSVHGDVTIRPKTITAEEPVNAPYDLVLFSSKAYHLEEAVRDLRPFVGERTVVLPLLNGVAHYPVLQREFGADRVIGGLCFIETTLNQEGHVIQTSKDHFVRFGEFGQSQSQTERIGQIEQALGGTKASFLLSDHIERDIWHKYLFIAVIAGITTLMRSPVGPIRETTGGTEFIRSVFREIEAVMLAHGAPLDGDIVDRHMETTQRMSFEMKSSMLRDMEKGYAVEGAHLHGYLLELAERQGLEAPRLQAIYHNLKVYGSGLS</sequence>
<gene>
    <name evidence="7" type="ORF">FRY98_27770</name>
</gene>
<feature type="domain" description="Ketopantoate reductase C-terminal" evidence="6">
    <location>
        <begin position="181"/>
        <end position="302"/>
    </location>
</feature>
<dbReference type="InterPro" id="IPR036291">
    <property type="entry name" value="NAD(P)-bd_dom_sf"/>
</dbReference>
<dbReference type="EC" id="1.1.1.169" evidence="4"/>
<dbReference type="EMBL" id="VSDO01000006">
    <property type="protein sequence ID" value="TYA10375.1"/>
    <property type="molecule type" value="Genomic_DNA"/>
</dbReference>
<comment type="similarity">
    <text evidence="1 4">Belongs to the ketopantoate reductase family.</text>
</comment>
<keyword evidence="4" id="KW-0566">Pantothenate biosynthesis</keyword>
<dbReference type="Gene3D" id="1.10.1040.10">
    <property type="entry name" value="N-(1-d-carboxylethyl)-l-norvaline Dehydrogenase, domain 2"/>
    <property type="match status" value="1"/>
</dbReference>
<comment type="function">
    <text evidence="4">Catalyzes the NADPH-dependent reduction of ketopantoate into pantoic acid.</text>
</comment>
<evidence type="ECO:0000256" key="2">
    <source>
        <dbReference type="ARBA" id="ARBA00022857"/>
    </source>
</evidence>
<evidence type="ECO:0000256" key="4">
    <source>
        <dbReference type="RuleBase" id="RU362068"/>
    </source>
</evidence>
<accession>A0A5D0CM61</accession>
<dbReference type="Pfam" id="PF08546">
    <property type="entry name" value="ApbA_C"/>
    <property type="match status" value="1"/>
</dbReference>
<dbReference type="OrthoDB" id="9793586at2"/>